<protein>
    <submittedName>
        <fullName evidence="1">TIGR04423 family type III CRISPR-associated protein</fullName>
    </submittedName>
</protein>
<sequence>MNCNQIVEMEKTLFTVFKDINAPELQSLLEHVQEGYYWSSDKTEPVVLKQGVAFNAPCVDNPYIVEAYLLCQDSDQKLQSVTVKDRGDGATIVVTPLEALKENMSMSEDLKKAFFGYEKSYESHRMDNRYLSFYEVWKLEEEPVAELYCDESNETMMVFKPFMRVFNGFVKK</sequence>
<keyword evidence="2" id="KW-1185">Reference proteome</keyword>
<evidence type="ECO:0000313" key="1">
    <source>
        <dbReference type="EMBL" id="QZE15491.1"/>
    </source>
</evidence>
<gene>
    <name evidence="1" type="ORF">K4L44_06575</name>
</gene>
<dbReference type="EMBL" id="CP081303">
    <property type="protein sequence ID" value="QZE15491.1"/>
    <property type="molecule type" value="Genomic_DNA"/>
</dbReference>
<evidence type="ECO:0000313" key="2">
    <source>
        <dbReference type="Proteomes" id="UP000826212"/>
    </source>
</evidence>
<organism evidence="1 2">
    <name type="scientific">Halosquirtibacter laminarini</name>
    <dbReference type="NCBI Taxonomy" id="3374600"/>
    <lineage>
        <taxon>Bacteria</taxon>
        <taxon>Pseudomonadati</taxon>
        <taxon>Bacteroidota</taxon>
        <taxon>Bacteroidia</taxon>
        <taxon>Marinilabiliales</taxon>
        <taxon>Prolixibacteraceae</taxon>
        <taxon>Halosquirtibacter</taxon>
    </lineage>
</organism>
<accession>A0AC61NIH2</accession>
<proteinExistence type="predicted"/>
<dbReference type="Proteomes" id="UP000826212">
    <property type="component" value="Chromosome"/>
</dbReference>
<reference evidence="1" key="1">
    <citation type="submission" date="2021-08" db="EMBL/GenBank/DDBJ databases">
        <title>Novel anaerobic bacterium isolated from sea squirt in East Sea, Republic of Korea.</title>
        <authorList>
            <person name="Nguyen T.H."/>
            <person name="Li Z."/>
            <person name="Lee Y.-J."/>
            <person name="Ko J."/>
            <person name="Kim S.-G."/>
        </authorList>
    </citation>
    <scope>NUCLEOTIDE SEQUENCE</scope>
    <source>
        <strain evidence="1">KCTC 25031</strain>
    </source>
</reference>
<name>A0AC61NIH2_9BACT</name>